<evidence type="ECO:0000256" key="1">
    <source>
        <dbReference type="ARBA" id="ARBA00007613"/>
    </source>
</evidence>
<dbReference type="GO" id="GO:0005886">
    <property type="term" value="C:plasma membrane"/>
    <property type="evidence" value="ECO:0007669"/>
    <property type="project" value="UniProtKB-SubCell"/>
</dbReference>
<dbReference type="RefSeq" id="WP_184800969.1">
    <property type="nucleotide sequence ID" value="NZ_JACIIZ010000006.1"/>
</dbReference>
<sequence>MRRLIGPVLLVTLAACTGPRPEAPLTAAVEPPPAWRGAGAPGHAADAVWWQAFGDTALTRIVDRALANNTDIMVAAARVAEARAQYRLAEAQRLPNVMAAAGGGRQRDVSPFGQPRQQTAGQWQATASYDLDLFGRLADTSEAARAALLATEAARDNVRLAVAASAAAGYIGLRALDARLEVVKRTLAAREASLHLARRRAETGYAAQLDLAQAQAEYEATAQLIPATLLAITRQENGLSLLLGENPRAIERGAELADIAPPAVPAGLPADLLRRRPDIAQAEQQVAAADHGLDAARAAFMPDVQLSAAGGTVVSSLIDPVNVFSLGGSILAPLFDSGRLRAQQDAATARRDAAAFGYRKAALTALREVEDGLATVQRSAEQEEALLRQRDALARTLAIATSRYRAGYSPYLEQLDAERGLLSVELALVQSRADRLATAISLVQALGGGWSPPAGPP</sequence>
<keyword evidence="2" id="KW-1134">Transmembrane beta strand</keyword>
<comment type="similarity">
    <text evidence="1 2">Belongs to the outer membrane factor (OMF) (TC 1.B.17) family.</text>
</comment>
<keyword evidence="2" id="KW-0812">Transmembrane</keyword>
<dbReference type="NCBIfam" id="TIGR01845">
    <property type="entry name" value="outer_NodT"/>
    <property type="match status" value="1"/>
</dbReference>
<reference evidence="3 4" key="1">
    <citation type="submission" date="2020-08" db="EMBL/GenBank/DDBJ databases">
        <title>Genomic Encyclopedia of Type Strains, Phase IV (KMG-IV): sequencing the most valuable type-strain genomes for metagenomic binning, comparative biology and taxonomic classification.</title>
        <authorList>
            <person name="Goeker M."/>
        </authorList>
    </citation>
    <scope>NUCLEOTIDE SEQUENCE [LARGE SCALE GENOMIC DNA]</scope>
    <source>
        <strain evidence="3 4">DSM 22198</strain>
    </source>
</reference>
<dbReference type="GO" id="GO:0015562">
    <property type="term" value="F:efflux transmembrane transporter activity"/>
    <property type="evidence" value="ECO:0007669"/>
    <property type="project" value="InterPro"/>
</dbReference>
<dbReference type="SUPFAM" id="SSF56954">
    <property type="entry name" value="Outer membrane efflux proteins (OEP)"/>
    <property type="match status" value="1"/>
</dbReference>
<proteinExistence type="inferred from homology"/>
<keyword evidence="2 3" id="KW-0449">Lipoprotein</keyword>
<dbReference type="Pfam" id="PF02321">
    <property type="entry name" value="OEP"/>
    <property type="match status" value="2"/>
</dbReference>
<dbReference type="Gene3D" id="2.20.200.10">
    <property type="entry name" value="Outer membrane efflux proteins (OEP)"/>
    <property type="match status" value="1"/>
</dbReference>
<dbReference type="PANTHER" id="PTHR30203">
    <property type="entry name" value="OUTER MEMBRANE CATION EFFLUX PROTEIN"/>
    <property type="match status" value="1"/>
</dbReference>
<dbReference type="PROSITE" id="PS51257">
    <property type="entry name" value="PROKAR_LIPOPROTEIN"/>
    <property type="match status" value="1"/>
</dbReference>
<comment type="subcellular location">
    <subcellularLocation>
        <location evidence="2">Cell membrane</location>
        <topology evidence="2">Lipid-anchor</topology>
    </subcellularLocation>
</comment>
<evidence type="ECO:0000313" key="3">
    <source>
        <dbReference type="EMBL" id="MBB6252022.1"/>
    </source>
</evidence>
<dbReference type="Gene3D" id="1.20.1600.10">
    <property type="entry name" value="Outer membrane efflux proteins (OEP)"/>
    <property type="match status" value="1"/>
</dbReference>
<protein>
    <submittedName>
        <fullName evidence="3">NodT family efflux transporter outer membrane factor (OMF) lipoprotein</fullName>
    </submittedName>
</protein>
<name>A0A7X0AXM6_9PROT</name>
<keyword evidence="2" id="KW-0564">Palmitate</keyword>
<keyword evidence="2" id="KW-0472">Membrane</keyword>
<dbReference type="EMBL" id="JACIIZ010000006">
    <property type="protein sequence ID" value="MBB6252022.1"/>
    <property type="molecule type" value="Genomic_DNA"/>
</dbReference>
<gene>
    <name evidence="3" type="ORF">FHS74_002582</name>
</gene>
<keyword evidence="4" id="KW-1185">Reference proteome</keyword>
<dbReference type="Proteomes" id="UP000539175">
    <property type="component" value="Unassembled WGS sequence"/>
</dbReference>
<organism evidence="3 4">
    <name type="scientific">Nitrospirillum iridis</name>
    <dbReference type="NCBI Taxonomy" id="765888"/>
    <lineage>
        <taxon>Bacteria</taxon>
        <taxon>Pseudomonadati</taxon>
        <taxon>Pseudomonadota</taxon>
        <taxon>Alphaproteobacteria</taxon>
        <taxon>Rhodospirillales</taxon>
        <taxon>Azospirillaceae</taxon>
        <taxon>Nitrospirillum</taxon>
    </lineage>
</organism>
<dbReference type="InterPro" id="IPR003423">
    <property type="entry name" value="OMP_efflux"/>
</dbReference>
<evidence type="ECO:0000313" key="4">
    <source>
        <dbReference type="Proteomes" id="UP000539175"/>
    </source>
</evidence>
<dbReference type="InterPro" id="IPR010131">
    <property type="entry name" value="MdtP/NodT-like"/>
</dbReference>
<dbReference type="AlphaFoldDB" id="A0A7X0AXM6"/>
<comment type="caution">
    <text evidence="3">The sequence shown here is derived from an EMBL/GenBank/DDBJ whole genome shotgun (WGS) entry which is preliminary data.</text>
</comment>
<accession>A0A7X0AXM6</accession>
<evidence type="ECO:0000256" key="2">
    <source>
        <dbReference type="RuleBase" id="RU362097"/>
    </source>
</evidence>